<reference key="1">
    <citation type="submission" date="2017-08" db="EMBL/GenBank/DDBJ databases">
        <title>A dynamic microbial community with high functional redundancy inhabits the cold, oxic subseafloor aquifer.</title>
        <authorList>
            <person name="Tully B.J."/>
            <person name="Wheat C.G."/>
            <person name="Glazer B.T."/>
            <person name="Huber J.A."/>
        </authorList>
    </citation>
    <scope>NUCLEOTIDE SEQUENCE [LARGE SCALE GENOMIC DNA]</scope>
</reference>
<organism evidence="7">
    <name type="scientific">OCS116 cluster bacterium</name>
    <dbReference type="NCBI Taxonomy" id="2030921"/>
    <lineage>
        <taxon>Bacteria</taxon>
        <taxon>Pseudomonadati</taxon>
        <taxon>Pseudomonadota</taxon>
        <taxon>Alphaproteobacteria</taxon>
        <taxon>OCS116 cluster</taxon>
    </lineage>
</organism>
<keyword evidence="4 6" id="KW-1133">Transmembrane helix</keyword>
<feature type="transmembrane region" description="Helical" evidence="6">
    <location>
        <begin position="6"/>
        <end position="28"/>
    </location>
</feature>
<keyword evidence="3 6" id="KW-0812">Transmembrane</keyword>
<evidence type="ECO:0000256" key="4">
    <source>
        <dbReference type="ARBA" id="ARBA00022989"/>
    </source>
</evidence>
<feature type="transmembrane region" description="Helical" evidence="6">
    <location>
        <begin position="116"/>
        <end position="137"/>
    </location>
</feature>
<feature type="transmembrane region" description="Helical" evidence="6">
    <location>
        <begin position="69"/>
        <end position="95"/>
    </location>
</feature>
<dbReference type="PIRSF" id="PIRSF006324">
    <property type="entry name" value="LeuE"/>
    <property type="match status" value="1"/>
</dbReference>
<evidence type="ECO:0000256" key="5">
    <source>
        <dbReference type="ARBA" id="ARBA00023136"/>
    </source>
</evidence>
<dbReference type="EMBL" id="NVUS01000003">
    <property type="protein sequence ID" value="PCJ03094.1"/>
    <property type="molecule type" value="Genomic_DNA"/>
</dbReference>
<feature type="transmembrane region" description="Helical" evidence="6">
    <location>
        <begin position="40"/>
        <end position="63"/>
    </location>
</feature>
<dbReference type="InterPro" id="IPR001123">
    <property type="entry name" value="LeuE-type"/>
</dbReference>
<comment type="subcellular location">
    <subcellularLocation>
        <location evidence="1">Cell membrane</location>
        <topology evidence="1">Multi-pass membrane protein</topology>
    </subcellularLocation>
</comment>
<evidence type="ECO:0000256" key="2">
    <source>
        <dbReference type="ARBA" id="ARBA00022475"/>
    </source>
</evidence>
<dbReference type="AlphaFoldDB" id="A0A2A4Z7K9"/>
<evidence type="ECO:0000256" key="3">
    <source>
        <dbReference type="ARBA" id="ARBA00022692"/>
    </source>
</evidence>
<evidence type="ECO:0000256" key="6">
    <source>
        <dbReference type="SAM" id="Phobius"/>
    </source>
</evidence>
<proteinExistence type="predicted"/>
<dbReference type="Pfam" id="PF01810">
    <property type="entry name" value="LysE"/>
    <property type="match status" value="1"/>
</dbReference>
<protein>
    <submittedName>
        <fullName evidence="7">MFS transporter</fullName>
    </submittedName>
</protein>
<dbReference type="GO" id="GO:0005886">
    <property type="term" value="C:plasma membrane"/>
    <property type="evidence" value="ECO:0007669"/>
    <property type="project" value="UniProtKB-SubCell"/>
</dbReference>
<feature type="transmembrane region" description="Helical" evidence="6">
    <location>
        <begin position="152"/>
        <end position="175"/>
    </location>
</feature>
<sequence length="210" mass="23079">MDLSIILSFAFMASLLVISPGPNGLLIAKTALLGEQKYGFANVAGIGTGMYLHGTMVVFGLAVLLVKSIFWFTVVKYIGAAYLIWVGLKTLYELWQNKTSHQKIETGRKSMTLKRAYIDGVLTNLLNPKTSMFYVAVLPQLLPIELISAQNVYALVSLHVVLNALWFCGMILLFARMKKLSSSGRVQRWVKGVTGVVFIGFGAKLATLNN</sequence>
<reference evidence="7" key="2">
    <citation type="journal article" date="2018" name="ISME J.">
        <title>A dynamic microbial community with high functional redundancy inhabits the cold, oxic subseafloor aquifer.</title>
        <authorList>
            <person name="Tully B.J."/>
            <person name="Wheat C.G."/>
            <person name="Glazer B.T."/>
            <person name="Huber J.A."/>
        </authorList>
    </citation>
    <scope>NUCLEOTIDE SEQUENCE</scope>
    <source>
        <strain evidence="7">NORP83</strain>
    </source>
</reference>
<evidence type="ECO:0000256" key="1">
    <source>
        <dbReference type="ARBA" id="ARBA00004651"/>
    </source>
</evidence>
<accession>A0A2A4Z7K9</accession>
<keyword evidence="2" id="KW-1003">Cell membrane</keyword>
<keyword evidence="5 6" id="KW-0472">Membrane</keyword>
<comment type="caution">
    <text evidence="7">The sequence shown here is derived from an EMBL/GenBank/DDBJ whole genome shotgun (WGS) entry which is preliminary data.</text>
</comment>
<gene>
    <name evidence="7" type="ORF">COB13_03915</name>
</gene>
<dbReference type="PANTHER" id="PTHR30086:SF20">
    <property type="entry name" value="ARGININE EXPORTER PROTEIN ARGO-RELATED"/>
    <property type="match status" value="1"/>
</dbReference>
<dbReference type="GO" id="GO:0015171">
    <property type="term" value="F:amino acid transmembrane transporter activity"/>
    <property type="evidence" value="ECO:0007669"/>
    <property type="project" value="TreeGrafter"/>
</dbReference>
<name>A0A2A4Z7K9_9PROT</name>
<evidence type="ECO:0000313" key="7">
    <source>
        <dbReference type="EMBL" id="PCJ03094.1"/>
    </source>
</evidence>
<dbReference type="PANTHER" id="PTHR30086">
    <property type="entry name" value="ARGININE EXPORTER PROTEIN ARGO"/>
    <property type="match status" value="1"/>
</dbReference>